<evidence type="ECO:0000256" key="2">
    <source>
        <dbReference type="ARBA" id="ARBA00023125"/>
    </source>
</evidence>
<feature type="domain" description="HTH-type transcriptional regulator MT1864/Rv1816-like C-terminal" evidence="5">
    <location>
        <begin position="82"/>
        <end position="178"/>
    </location>
</feature>
<dbReference type="Gene3D" id="1.10.357.10">
    <property type="entry name" value="Tetracycline Repressor, domain 2"/>
    <property type="match status" value="1"/>
</dbReference>
<accession>A0ABU5KCV9</accession>
<feature type="domain" description="HTH tetR-type" evidence="4">
    <location>
        <begin position="12"/>
        <end position="56"/>
    </location>
</feature>
<dbReference type="Pfam" id="PF00440">
    <property type="entry name" value="TetR_N"/>
    <property type="match status" value="1"/>
</dbReference>
<dbReference type="SUPFAM" id="SSF46689">
    <property type="entry name" value="Homeodomain-like"/>
    <property type="match status" value="1"/>
</dbReference>
<dbReference type="InterPro" id="IPR036271">
    <property type="entry name" value="Tet_transcr_reg_TetR-rel_C_sf"/>
</dbReference>
<dbReference type="RefSeq" id="WP_322424480.1">
    <property type="nucleotide sequence ID" value="NZ_JAXQPW010000004.1"/>
</dbReference>
<organism evidence="6 7">
    <name type="scientific">Nocardioides renjunii</name>
    <dbReference type="NCBI Taxonomy" id="3095075"/>
    <lineage>
        <taxon>Bacteria</taxon>
        <taxon>Bacillati</taxon>
        <taxon>Actinomycetota</taxon>
        <taxon>Actinomycetes</taxon>
        <taxon>Propionibacteriales</taxon>
        <taxon>Nocardioidaceae</taxon>
        <taxon>Nocardioides</taxon>
    </lineage>
</organism>
<comment type="caution">
    <text evidence="6">The sequence shown here is derived from an EMBL/GenBank/DDBJ whole genome shotgun (WGS) entry which is preliminary data.</text>
</comment>
<evidence type="ECO:0000259" key="5">
    <source>
        <dbReference type="Pfam" id="PF13305"/>
    </source>
</evidence>
<dbReference type="InterPro" id="IPR009057">
    <property type="entry name" value="Homeodomain-like_sf"/>
</dbReference>
<gene>
    <name evidence="6" type="ORF">SFC79_11580</name>
</gene>
<evidence type="ECO:0000256" key="1">
    <source>
        <dbReference type="ARBA" id="ARBA00023015"/>
    </source>
</evidence>
<evidence type="ECO:0000256" key="3">
    <source>
        <dbReference type="ARBA" id="ARBA00023163"/>
    </source>
</evidence>
<dbReference type="EMBL" id="JAXQPW010000004">
    <property type="protein sequence ID" value="MDZ5662405.1"/>
    <property type="molecule type" value="Genomic_DNA"/>
</dbReference>
<dbReference type="InterPro" id="IPR001647">
    <property type="entry name" value="HTH_TetR"/>
</dbReference>
<dbReference type="Proteomes" id="UP001291999">
    <property type="component" value="Unassembled WGS sequence"/>
</dbReference>
<name>A0ABU5KCV9_9ACTN</name>
<dbReference type="Gene3D" id="1.10.10.60">
    <property type="entry name" value="Homeodomain-like"/>
    <property type="match status" value="1"/>
</dbReference>
<sequence length="188" mass="20224">MPRAGLTAAAVTEAAAELADEVGLAHLSMGLVAERLSVKPPSLYKHVDGHADLVHRIAVLAATELGDALRDATQGRAGTDALVAAARAMRTYVTTHPGRYAAGNNVRPLAPDDDLTRARQRTLESFSAVLRGYDLDPTDEVHALRTLRSMLHGFATLEAEGSFRFDTDIDESFTWMLTLVDRGLQATS</sequence>
<keyword evidence="3" id="KW-0804">Transcription</keyword>
<keyword evidence="2" id="KW-0238">DNA-binding</keyword>
<proteinExistence type="predicted"/>
<evidence type="ECO:0000259" key="4">
    <source>
        <dbReference type="Pfam" id="PF00440"/>
    </source>
</evidence>
<evidence type="ECO:0000313" key="6">
    <source>
        <dbReference type="EMBL" id="MDZ5662405.1"/>
    </source>
</evidence>
<dbReference type="InterPro" id="IPR025996">
    <property type="entry name" value="MT1864/Rv1816-like_C"/>
</dbReference>
<evidence type="ECO:0000313" key="7">
    <source>
        <dbReference type="Proteomes" id="UP001291999"/>
    </source>
</evidence>
<protein>
    <submittedName>
        <fullName evidence="6">TetR-like C-terminal domain-containing protein</fullName>
    </submittedName>
</protein>
<keyword evidence="7" id="KW-1185">Reference proteome</keyword>
<reference evidence="6 7" key="1">
    <citation type="submission" date="2023-11" db="EMBL/GenBank/DDBJ databases">
        <title>Novel species in genus Nocardioides.</title>
        <authorList>
            <person name="Zhou H."/>
        </authorList>
    </citation>
    <scope>NUCLEOTIDE SEQUENCE [LARGE SCALE GENOMIC DNA]</scope>
    <source>
        <strain evidence="6 7">S-58</strain>
    </source>
</reference>
<dbReference type="SUPFAM" id="SSF48498">
    <property type="entry name" value="Tetracyclin repressor-like, C-terminal domain"/>
    <property type="match status" value="1"/>
</dbReference>
<dbReference type="Pfam" id="PF13305">
    <property type="entry name" value="TetR_C_33"/>
    <property type="match status" value="1"/>
</dbReference>
<keyword evidence="1" id="KW-0805">Transcription regulation</keyword>